<feature type="non-terminal residue" evidence="1">
    <location>
        <position position="1"/>
    </location>
</feature>
<evidence type="ECO:0008006" key="2">
    <source>
        <dbReference type="Google" id="ProtNLM"/>
    </source>
</evidence>
<protein>
    <recommendedName>
        <fullName evidence="2">Fibronectin type-III domain-containing protein</fullName>
    </recommendedName>
</protein>
<dbReference type="EMBL" id="GECU01028476">
    <property type="protein sequence ID" value="JAS79230.1"/>
    <property type="molecule type" value="Transcribed_RNA"/>
</dbReference>
<feature type="non-terminal residue" evidence="1">
    <location>
        <position position="100"/>
    </location>
</feature>
<dbReference type="SUPFAM" id="SSF49265">
    <property type="entry name" value="Fibronectin type III"/>
    <property type="match status" value="1"/>
</dbReference>
<proteinExistence type="predicted"/>
<dbReference type="InterPro" id="IPR036116">
    <property type="entry name" value="FN3_sf"/>
</dbReference>
<reference evidence="1" key="1">
    <citation type="submission" date="2015-11" db="EMBL/GenBank/DDBJ databases">
        <title>De novo transcriptome assembly of four potential Pierce s Disease insect vectors from Arizona vineyards.</title>
        <authorList>
            <person name="Tassone E.E."/>
        </authorList>
    </citation>
    <scope>NUCLEOTIDE SEQUENCE</scope>
</reference>
<name>A0A1B6HX65_9HEMI</name>
<accession>A0A1B6HX65</accession>
<sequence length="100" mass="11327">NMPSACARKFVLTTFSTNGSIIANEKLDYSHRKYTVVDLKPCQSYSFELKLVDENGTSTVDYNAVNVITEASDLMSVSNLELDRVSLYSLYLKWFLPEES</sequence>
<evidence type="ECO:0000313" key="1">
    <source>
        <dbReference type="EMBL" id="JAS79230.1"/>
    </source>
</evidence>
<organism evidence="1">
    <name type="scientific">Homalodisca liturata</name>
    <dbReference type="NCBI Taxonomy" id="320908"/>
    <lineage>
        <taxon>Eukaryota</taxon>
        <taxon>Metazoa</taxon>
        <taxon>Ecdysozoa</taxon>
        <taxon>Arthropoda</taxon>
        <taxon>Hexapoda</taxon>
        <taxon>Insecta</taxon>
        <taxon>Pterygota</taxon>
        <taxon>Neoptera</taxon>
        <taxon>Paraneoptera</taxon>
        <taxon>Hemiptera</taxon>
        <taxon>Auchenorrhyncha</taxon>
        <taxon>Membracoidea</taxon>
        <taxon>Cicadellidae</taxon>
        <taxon>Cicadellinae</taxon>
        <taxon>Proconiini</taxon>
        <taxon>Homalodisca</taxon>
    </lineage>
</organism>
<gene>
    <name evidence="1" type="ORF">g.57523</name>
</gene>
<dbReference type="AlphaFoldDB" id="A0A1B6HX65"/>